<dbReference type="CDD" id="cd04186">
    <property type="entry name" value="GT_2_like_c"/>
    <property type="match status" value="1"/>
</dbReference>
<dbReference type="SUPFAM" id="SSF53756">
    <property type="entry name" value="UDP-Glycosyltransferase/glycogen phosphorylase"/>
    <property type="match status" value="1"/>
</dbReference>
<protein>
    <submittedName>
        <fullName evidence="2">Glycosyltransferase</fullName>
        <ecNumber evidence="2">2.4.-.-</ecNumber>
    </submittedName>
</protein>
<dbReference type="Gene3D" id="3.40.50.2000">
    <property type="entry name" value="Glycogen Phosphorylase B"/>
    <property type="match status" value="1"/>
</dbReference>
<evidence type="ECO:0000259" key="1">
    <source>
        <dbReference type="Pfam" id="PF00535"/>
    </source>
</evidence>
<dbReference type="RefSeq" id="WP_282302685.1">
    <property type="nucleotide sequence ID" value="NZ_CP124619.1"/>
</dbReference>
<sequence length="1314" mass="144118">MSSALHAVIISWQGQHEQALEIARQLDGHVDRLSVIYSNAANTPEDGPGTWVQVPQSWFFGRKFKAALDLVAPGDIQLQIQADVSHDDWPALIADCAAAFSRHPAVGVWAPDLTWTPWPTPLVQNGTLPGSDLVRVAQTDGVVWALGPAVLAAMRGLDYDNNNLGWGIDWVALCHARRLGLEAVRDTRHRVHHPESRGYHGGEAAQHMKAFLAQLPKALQEDILTLHGLLQDRKKTPFAQVDTASRAKPSNMPLMDMNTMFKTKSANTNLCEISFCGGTVFAKAGPDFLSTGPHLASGGTEVSFAPADPAPSLDDMSRSFPLAAVTGSAGHQQFNDLDEWQVAGWNTLRVVLDPQVGPQTVALGGEMALTPADGNVMFLAELASHRARGALVVVLTDSQGSPLWSRRIAFDRGAHGGANAAGYQSVQVVLPARTQDQVLRLEIDYLGGDSTANADPHVFFVARPSVTRAGASRLKSPVSLHVQDDTTDSATWYRADLNIGRLNPADDIVLRTNAGQMILLPGHSVGVHIHKDWGHVLEFHANGPLKAVAWINGTPAFPVLLEQGNNMIRVPQTHLTGQHSWLELRDPSGNRVYWANWFLPPRQLTPVNVLQHEGARAIGCDLFPQSPQRFKALRAHMENGTSAEDIAQLSLAIKALEAGYEKLKLKPLRFPEVENPDVSIVIPAHNKVNVTYAGLCALLLAWNKASFEVILVDDASTDETATIETLVSGITVIHNEEPMRFIRACNAGAARARGKYVVLLNNDTEPTAGWLDELIEAFDRFPKVGLVGSKLLYPDGTLQDAGGIVWGSGDPWNYGNRQNPHEPRFCYARQADYLSGAALMTTREIWEEVGGLSSYLEPMYFEDTDLSFKVRDAGYTTWFVPSSVVYHYEGMTSGTSTSSGFKRFQEVNRPKFKRRWAKAYANFSKVGTAPDLEKDRGIAGRVLFVDYTTPTPDQSAGSYAALQEIRLVQSLGYKVTFLPENLAHLGNYTDELQKMGVEVVYSPFYRSIDEFLQARGAEFDAFYITRYHVVNSVVPQIRAANPQAPVIMNNADLHYLRLLRKAVAENDEAQKDAARAVQAEEFAAMRSVDVVLSYNEMEHSVIEAQSEGAITVLPCPWVLDLPDSLPPRDGRKGLSFLGGFQHHPNVEGVEWFARSVMSRLGQSRPDIELSIYGSRMNDKVEALESPGIHPIGFVENIEDAYDRHMIFVAPLLSGAGIKGKVLSALAHGIPCILSPLAAEGIGLLHGRDCLIAKTPEDWEKAIIQLYDDPALWDKLVSNARDLAALRFSFESGQEQMRNALEAIGLFSSVGPWAK</sequence>
<dbReference type="SUPFAM" id="SSF53448">
    <property type="entry name" value="Nucleotide-diphospho-sugar transferases"/>
    <property type="match status" value="1"/>
</dbReference>
<organism evidence="2 3">
    <name type="scientific">Tropicibacter oceani</name>
    <dbReference type="NCBI Taxonomy" id="3058420"/>
    <lineage>
        <taxon>Bacteria</taxon>
        <taxon>Pseudomonadati</taxon>
        <taxon>Pseudomonadota</taxon>
        <taxon>Alphaproteobacteria</taxon>
        <taxon>Rhodobacterales</taxon>
        <taxon>Roseobacteraceae</taxon>
        <taxon>Tropicibacter</taxon>
    </lineage>
</organism>
<keyword evidence="2" id="KW-0328">Glycosyltransferase</keyword>
<dbReference type="PANTHER" id="PTHR43179:SF7">
    <property type="entry name" value="RHAMNOSYLTRANSFERASE WBBL"/>
    <property type="match status" value="1"/>
</dbReference>
<geneLocation type="plasmid" evidence="2 3">
    <name>unnamed3</name>
</geneLocation>
<dbReference type="GO" id="GO:0016757">
    <property type="term" value="F:glycosyltransferase activity"/>
    <property type="evidence" value="ECO:0007669"/>
    <property type="project" value="UniProtKB-KW"/>
</dbReference>
<evidence type="ECO:0000313" key="2">
    <source>
        <dbReference type="EMBL" id="WGW06062.1"/>
    </source>
</evidence>
<dbReference type="CDD" id="cd03801">
    <property type="entry name" value="GT4_PimA-like"/>
    <property type="match status" value="1"/>
</dbReference>
<reference evidence="2 3" key="1">
    <citation type="submission" date="2023-05" db="EMBL/GenBank/DDBJ databases">
        <title>YMD87, complete Genome.</title>
        <authorList>
            <person name="Zhang J."/>
            <person name="Xu X."/>
        </authorList>
    </citation>
    <scope>NUCLEOTIDE SEQUENCE [LARGE SCALE GENOMIC DNA]</scope>
    <source>
        <strain evidence="2 3">YMD87</strain>
        <plasmid evidence="2 3">unnamed3</plasmid>
    </source>
</reference>
<proteinExistence type="predicted"/>
<keyword evidence="3" id="KW-1185">Reference proteome</keyword>
<dbReference type="PANTHER" id="PTHR43179">
    <property type="entry name" value="RHAMNOSYLTRANSFERASE WBBL"/>
    <property type="match status" value="1"/>
</dbReference>
<gene>
    <name evidence="2" type="ORF">QF118_19645</name>
</gene>
<accession>A0ABY8QPN6</accession>
<dbReference type="InterPro" id="IPR001173">
    <property type="entry name" value="Glyco_trans_2-like"/>
</dbReference>
<keyword evidence="2" id="KW-0808">Transferase</keyword>
<dbReference type="Proteomes" id="UP001241605">
    <property type="component" value="Plasmid unnamed3"/>
</dbReference>
<evidence type="ECO:0000313" key="3">
    <source>
        <dbReference type="Proteomes" id="UP001241605"/>
    </source>
</evidence>
<keyword evidence="2" id="KW-0614">Plasmid</keyword>
<dbReference type="Gene3D" id="3.90.550.10">
    <property type="entry name" value="Spore Coat Polysaccharide Biosynthesis Protein SpsA, Chain A"/>
    <property type="match status" value="1"/>
</dbReference>
<dbReference type="EC" id="2.4.-.-" evidence="2"/>
<dbReference type="Pfam" id="PF13692">
    <property type="entry name" value="Glyco_trans_1_4"/>
    <property type="match status" value="1"/>
</dbReference>
<dbReference type="Pfam" id="PF00535">
    <property type="entry name" value="Glycos_transf_2"/>
    <property type="match status" value="1"/>
</dbReference>
<name>A0ABY8QPN6_9RHOB</name>
<dbReference type="EMBL" id="CP124619">
    <property type="protein sequence ID" value="WGW06062.1"/>
    <property type="molecule type" value="Genomic_DNA"/>
</dbReference>
<feature type="domain" description="Glycosyltransferase 2-like" evidence="1">
    <location>
        <begin position="679"/>
        <end position="806"/>
    </location>
</feature>
<dbReference type="InterPro" id="IPR029044">
    <property type="entry name" value="Nucleotide-diphossugar_trans"/>
</dbReference>